<dbReference type="GO" id="GO:0009073">
    <property type="term" value="P:aromatic amino acid family biosynthetic process"/>
    <property type="evidence" value="ECO:0007669"/>
    <property type="project" value="UniProtKB-KW"/>
</dbReference>
<dbReference type="SUPFAM" id="SSF54211">
    <property type="entry name" value="Ribosomal protein S5 domain 2-like"/>
    <property type="match status" value="1"/>
</dbReference>
<sequence length="284" mass="30489">MTIVKATIHGAISIVNAIATGKGAALGISKKVDVEMETSHGNGIVIEIQNRPMKSRLINRVIQKIVPKSELSKTKLRISLDTEIPAGYGLKSSSAISTAVAMASAKLFKPQMNDIEILNVGVDASIETKVSLTGAYDDACACYYGGFVVTDNHKKKLVHSEKCLNRVSAVIFIPKSRKRGNIRKLKVSSSDFEHAWNLAKKSDYWNAMILNGLATSAILSSEPKIIPKLIENGALGASVSGNGPSIAAIVRNDSISKIKKIFSSLDGNTTVSEINNKKAEVHEM</sequence>
<comment type="subcellular location">
    <subcellularLocation>
        <location evidence="1 14">Cytoplasm</location>
    </subcellularLocation>
</comment>
<evidence type="ECO:0000256" key="5">
    <source>
        <dbReference type="ARBA" id="ARBA00013853"/>
    </source>
</evidence>
<evidence type="ECO:0000256" key="14">
    <source>
        <dbReference type="HAMAP-Rule" id="MF_00370"/>
    </source>
</evidence>
<dbReference type="SUPFAM" id="SSF55060">
    <property type="entry name" value="GHMP Kinase, C-terminal domain"/>
    <property type="match status" value="1"/>
</dbReference>
<evidence type="ECO:0000256" key="10">
    <source>
        <dbReference type="ARBA" id="ARBA00022777"/>
    </source>
</evidence>
<comment type="similarity">
    <text evidence="3 14">Belongs to the GHMP kinase family. Archaeal shikimate kinase subfamily.</text>
</comment>
<dbReference type="NCBIfam" id="TIGR01920">
    <property type="entry name" value="Shik_kin_archae"/>
    <property type="match status" value="1"/>
</dbReference>
<dbReference type="InterPro" id="IPR036554">
    <property type="entry name" value="GHMP_kinase_C_sf"/>
</dbReference>
<evidence type="ECO:0000256" key="13">
    <source>
        <dbReference type="ARBA" id="ARBA00048567"/>
    </source>
</evidence>
<dbReference type="PIRSF" id="PIRSF005758">
    <property type="entry name" value="Shikimt_kin_arch"/>
    <property type="match status" value="1"/>
</dbReference>
<dbReference type="EMBL" id="KF900514">
    <property type="protein sequence ID" value="AIE97673.1"/>
    <property type="molecule type" value="Genomic_DNA"/>
</dbReference>
<keyword evidence="8 14" id="KW-0808">Transferase</keyword>
<dbReference type="Gene3D" id="3.30.70.890">
    <property type="entry name" value="GHMP kinase, C-terminal domain"/>
    <property type="match status" value="1"/>
</dbReference>
<evidence type="ECO:0000256" key="1">
    <source>
        <dbReference type="ARBA" id="ARBA00004496"/>
    </source>
</evidence>
<name>A0A075G290_9ARCH</name>
<keyword evidence="9 14" id="KW-0547">Nucleotide-binding</keyword>
<dbReference type="InterPro" id="IPR020568">
    <property type="entry name" value="Ribosomal_Su5_D2-typ_SF"/>
</dbReference>
<keyword evidence="7 14" id="KW-0028">Amino-acid biosynthesis</keyword>
<dbReference type="InterPro" id="IPR006204">
    <property type="entry name" value="GHMP_kinase_N_dom"/>
</dbReference>
<dbReference type="EC" id="2.7.1.71" evidence="4 14"/>
<keyword evidence="11 14" id="KW-0067">ATP-binding</keyword>
<evidence type="ECO:0000256" key="9">
    <source>
        <dbReference type="ARBA" id="ARBA00022741"/>
    </source>
</evidence>
<evidence type="ECO:0000256" key="11">
    <source>
        <dbReference type="ARBA" id="ARBA00022840"/>
    </source>
</evidence>
<dbReference type="GO" id="GO:0004765">
    <property type="term" value="F:shikimate kinase activity"/>
    <property type="evidence" value="ECO:0007669"/>
    <property type="project" value="UniProtKB-UniRule"/>
</dbReference>
<keyword evidence="6 14" id="KW-0963">Cytoplasm</keyword>
<evidence type="ECO:0000256" key="8">
    <source>
        <dbReference type="ARBA" id="ARBA00022679"/>
    </source>
</evidence>
<protein>
    <recommendedName>
        <fullName evidence="5 14">Shikimate kinase</fullName>
        <shortName evidence="14">SK</shortName>
        <ecNumber evidence="4 14">2.7.1.71</ecNumber>
    </recommendedName>
</protein>
<feature type="binding site" evidence="14">
    <location>
        <begin position="85"/>
        <end position="95"/>
    </location>
    <ligand>
        <name>ATP</name>
        <dbReference type="ChEBI" id="CHEBI:30616"/>
    </ligand>
</feature>
<dbReference type="PANTHER" id="PTHR20861:SF3">
    <property type="entry name" value="SHIKIMATE KINASE"/>
    <property type="match status" value="1"/>
</dbReference>
<dbReference type="AlphaFoldDB" id="A0A075G290"/>
<evidence type="ECO:0000256" key="12">
    <source>
        <dbReference type="ARBA" id="ARBA00023141"/>
    </source>
</evidence>
<comment type="pathway">
    <text evidence="2 14">Metabolic intermediate biosynthesis; chorismate biosynthesis; chorismate from D-erythrose 4-phosphate and phosphoenolpyruvate: step 5/7.</text>
</comment>
<evidence type="ECO:0000256" key="4">
    <source>
        <dbReference type="ARBA" id="ARBA00012154"/>
    </source>
</evidence>
<dbReference type="UniPathway" id="UPA00053">
    <property type="reaction ID" value="UER00088"/>
</dbReference>
<comment type="catalytic activity">
    <reaction evidence="13 14">
        <text>shikimate + ATP = 3-phosphoshikimate + ADP + H(+)</text>
        <dbReference type="Rhea" id="RHEA:13121"/>
        <dbReference type="ChEBI" id="CHEBI:15378"/>
        <dbReference type="ChEBI" id="CHEBI:30616"/>
        <dbReference type="ChEBI" id="CHEBI:36208"/>
        <dbReference type="ChEBI" id="CHEBI:145989"/>
        <dbReference type="ChEBI" id="CHEBI:456216"/>
        <dbReference type="EC" id="2.7.1.71"/>
    </reaction>
</comment>
<dbReference type="InterPro" id="IPR014721">
    <property type="entry name" value="Ribsml_uS5_D2-typ_fold_subgr"/>
</dbReference>
<keyword evidence="12 14" id="KW-0057">Aromatic amino acid biosynthesis</keyword>
<evidence type="ECO:0000259" key="15">
    <source>
        <dbReference type="Pfam" id="PF00288"/>
    </source>
</evidence>
<gene>
    <name evidence="14 16" type="primary">aroK</name>
    <name evidence="16" type="synonym">aroL</name>
</gene>
<evidence type="ECO:0000256" key="6">
    <source>
        <dbReference type="ARBA" id="ARBA00022490"/>
    </source>
</evidence>
<dbReference type="GO" id="GO:0008652">
    <property type="term" value="P:amino acid biosynthetic process"/>
    <property type="evidence" value="ECO:0007669"/>
    <property type="project" value="UniProtKB-KW"/>
</dbReference>
<accession>A0A075G290</accession>
<proteinExistence type="inferred from homology"/>
<feature type="domain" description="GHMP kinase N-terminal" evidence="15">
    <location>
        <begin position="57"/>
        <end position="146"/>
    </location>
</feature>
<evidence type="ECO:0000313" key="16">
    <source>
        <dbReference type="EMBL" id="AIE97673.1"/>
    </source>
</evidence>
<dbReference type="GO" id="GO:0005737">
    <property type="term" value="C:cytoplasm"/>
    <property type="evidence" value="ECO:0007669"/>
    <property type="project" value="UniProtKB-SubCell"/>
</dbReference>
<dbReference type="PANTHER" id="PTHR20861">
    <property type="entry name" value="HOMOSERINE/4-DIPHOSPHOCYTIDYL-2-C-METHYL-D-ERYTHRITOL KINASE"/>
    <property type="match status" value="1"/>
</dbReference>
<dbReference type="GO" id="GO:0009423">
    <property type="term" value="P:chorismate biosynthetic process"/>
    <property type="evidence" value="ECO:0007669"/>
    <property type="project" value="UniProtKB-UniRule"/>
</dbReference>
<dbReference type="Pfam" id="PF00288">
    <property type="entry name" value="GHMP_kinases_N"/>
    <property type="match status" value="1"/>
</dbReference>
<organism evidence="16">
    <name type="scientific">uncultured marine thaumarchaeote KM3_02_A10</name>
    <dbReference type="NCBI Taxonomy" id="1455955"/>
    <lineage>
        <taxon>Archaea</taxon>
        <taxon>Nitrososphaerota</taxon>
        <taxon>environmental samples</taxon>
    </lineage>
</organism>
<evidence type="ECO:0000256" key="7">
    <source>
        <dbReference type="ARBA" id="ARBA00022605"/>
    </source>
</evidence>
<evidence type="ECO:0000256" key="2">
    <source>
        <dbReference type="ARBA" id="ARBA00004842"/>
    </source>
</evidence>
<dbReference type="InterPro" id="IPR010189">
    <property type="entry name" value="SK_arc"/>
</dbReference>
<reference evidence="16" key="1">
    <citation type="journal article" date="2014" name="Genome Biol. Evol.">
        <title>Pangenome evidence for extensive interdomain horizontal transfer affecting lineage core and shell genes in uncultured planktonic thaumarchaeota and euryarchaeota.</title>
        <authorList>
            <person name="Deschamps P."/>
            <person name="Zivanovic Y."/>
            <person name="Moreira D."/>
            <person name="Rodriguez-Valera F."/>
            <person name="Lopez-Garcia P."/>
        </authorList>
    </citation>
    <scope>NUCLEOTIDE SEQUENCE</scope>
</reference>
<dbReference type="Gene3D" id="3.30.230.10">
    <property type="match status" value="1"/>
</dbReference>
<evidence type="ECO:0000256" key="3">
    <source>
        <dbReference type="ARBA" id="ARBA00010202"/>
    </source>
</evidence>
<keyword evidence="10 14" id="KW-0418">Kinase</keyword>
<dbReference type="HAMAP" id="MF_00370">
    <property type="entry name" value="Shik_kinase_arch"/>
    <property type="match status" value="1"/>
</dbReference>
<dbReference type="GO" id="GO:0005524">
    <property type="term" value="F:ATP binding"/>
    <property type="evidence" value="ECO:0007669"/>
    <property type="project" value="UniProtKB-UniRule"/>
</dbReference>